<dbReference type="NCBIfam" id="TIGR02532">
    <property type="entry name" value="IV_pilin_GFxxxE"/>
    <property type="match status" value="1"/>
</dbReference>
<keyword evidence="4 6" id="KW-1133">Transmembrane helix</keyword>
<dbReference type="PRINTS" id="PR00813">
    <property type="entry name" value="BCTERIALGSPG"/>
</dbReference>
<protein>
    <submittedName>
        <fullName evidence="7">Prepilin-type N-terminal cleavage/methylation domain-containing protein</fullName>
    </submittedName>
</protein>
<evidence type="ECO:0000256" key="3">
    <source>
        <dbReference type="ARBA" id="ARBA00022692"/>
    </source>
</evidence>
<dbReference type="InterPro" id="IPR045584">
    <property type="entry name" value="Pilin-like"/>
</dbReference>
<keyword evidence="2" id="KW-0488">Methylation</keyword>
<dbReference type="PROSITE" id="PS00409">
    <property type="entry name" value="PROKAR_NTER_METHYL"/>
    <property type="match status" value="1"/>
</dbReference>
<keyword evidence="5 6" id="KW-0472">Membrane</keyword>
<accession>A0ABY7JXS8</accession>
<sequence length="116" mass="11897">MYQRIRKAMKEESGFTLIELLIVIVILGILAAVVVFSVQGITNRGDASACKSDVATVTTAGEAYYAKNSSYAADIAALKAGGFLHSDTADNVTYTVTGTGFTAVGATGSACAGFTS</sequence>
<dbReference type="Gene3D" id="3.30.700.10">
    <property type="entry name" value="Glycoprotein, Type 4 Pilin"/>
    <property type="match status" value="1"/>
</dbReference>
<evidence type="ECO:0000256" key="6">
    <source>
        <dbReference type="SAM" id="Phobius"/>
    </source>
</evidence>
<dbReference type="InterPro" id="IPR012902">
    <property type="entry name" value="N_methyl_site"/>
</dbReference>
<evidence type="ECO:0000256" key="5">
    <source>
        <dbReference type="ARBA" id="ARBA00023136"/>
    </source>
</evidence>
<keyword evidence="3 6" id="KW-0812">Transmembrane</keyword>
<feature type="transmembrane region" description="Helical" evidence="6">
    <location>
        <begin position="20"/>
        <end position="41"/>
    </location>
</feature>
<dbReference type="PANTHER" id="PTHR30093">
    <property type="entry name" value="GENERAL SECRETION PATHWAY PROTEIN G"/>
    <property type="match status" value="1"/>
</dbReference>
<name>A0ABY7JXS8_9ACTN</name>
<organism evidence="7 8">
    <name type="scientific">Jatrophihabitans cynanchi</name>
    <dbReference type="NCBI Taxonomy" id="2944128"/>
    <lineage>
        <taxon>Bacteria</taxon>
        <taxon>Bacillati</taxon>
        <taxon>Actinomycetota</taxon>
        <taxon>Actinomycetes</taxon>
        <taxon>Jatrophihabitantales</taxon>
        <taxon>Jatrophihabitantaceae</taxon>
        <taxon>Jatrophihabitans</taxon>
    </lineage>
</organism>
<gene>
    <name evidence="7" type="ORF">M6B22_21715</name>
</gene>
<evidence type="ECO:0000256" key="2">
    <source>
        <dbReference type="ARBA" id="ARBA00022481"/>
    </source>
</evidence>
<dbReference type="Proteomes" id="UP001164693">
    <property type="component" value="Chromosome"/>
</dbReference>
<dbReference type="PANTHER" id="PTHR30093:SF44">
    <property type="entry name" value="TYPE II SECRETION SYSTEM CORE PROTEIN G"/>
    <property type="match status" value="1"/>
</dbReference>
<comment type="subcellular location">
    <subcellularLocation>
        <location evidence="1">Membrane</location>
        <topology evidence="1">Single-pass membrane protein</topology>
    </subcellularLocation>
</comment>
<evidence type="ECO:0000313" key="7">
    <source>
        <dbReference type="EMBL" id="WAX57108.1"/>
    </source>
</evidence>
<proteinExistence type="predicted"/>
<evidence type="ECO:0000256" key="4">
    <source>
        <dbReference type="ARBA" id="ARBA00022989"/>
    </source>
</evidence>
<dbReference type="EMBL" id="CP097463">
    <property type="protein sequence ID" value="WAX57108.1"/>
    <property type="molecule type" value="Genomic_DNA"/>
</dbReference>
<dbReference type="RefSeq" id="WP_269443644.1">
    <property type="nucleotide sequence ID" value="NZ_CP097463.1"/>
</dbReference>
<dbReference type="InterPro" id="IPR000983">
    <property type="entry name" value="Bac_GSPG_pilin"/>
</dbReference>
<dbReference type="SUPFAM" id="SSF54523">
    <property type="entry name" value="Pili subunits"/>
    <property type="match status" value="1"/>
</dbReference>
<reference evidence="7" key="1">
    <citation type="submission" date="2022-05" db="EMBL/GenBank/DDBJ databases">
        <title>Jatrophihabitans sp. SB3-54 whole genome sequence.</title>
        <authorList>
            <person name="Suh M.K."/>
            <person name="Eom M.K."/>
            <person name="Kim J.S."/>
            <person name="Kim H.S."/>
            <person name="Do H.E."/>
            <person name="Shin Y.K."/>
            <person name="Lee J.-S."/>
        </authorList>
    </citation>
    <scope>NUCLEOTIDE SEQUENCE</scope>
    <source>
        <strain evidence="7">SB3-54</strain>
    </source>
</reference>
<evidence type="ECO:0000256" key="1">
    <source>
        <dbReference type="ARBA" id="ARBA00004167"/>
    </source>
</evidence>
<keyword evidence="8" id="KW-1185">Reference proteome</keyword>
<dbReference type="Pfam" id="PF07963">
    <property type="entry name" value="N_methyl"/>
    <property type="match status" value="1"/>
</dbReference>
<evidence type="ECO:0000313" key="8">
    <source>
        <dbReference type="Proteomes" id="UP001164693"/>
    </source>
</evidence>